<name>A0A0R2CNF5_9LACO</name>
<gene>
    <name evidence="8" type="ORF">FD21_GL001746</name>
</gene>
<reference evidence="8 9" key="1">
    <citation type="journal article" date="2015" name="Genome Announc.">
        <title>Expanding the biotechnology potential of lactobacilli through comparative genomics of 213 strains and associated genera.</title>
        <authorList>
            <person name="Sun Z."/>
            <person name="Harris H.M."/>
            <person name="McCann A."/>
            <person name="Guo C."/>
            <person name="Argimon S."/>
            <person name="Zhang W."/>
            <person name="Yang X."/>
            <person name="Jeffery I.B."/>
            <person name="Cooney J.C."/>
            <person name="Kagawa T.F."/>
            <person name="Liu W."/>
            <person name="Song Y."/>
            <person name="Salvetti E."/>
            <person name="Wrobel A."/>
            <person name="Rasinkangas P."/>
            <person name="Parkhill J."/>
            <person name="Rea M.C."/>
            <person name="O'Sullivan O."/>
            <person name="Ritari J."/>
            <person name="Douillard F.P."/>
            <person name="Paul Ross R."/>
            <person name="Yang R."/>
            <person name="Briner A.E."/>
            <person name="Felis G.E."/>
            <person name="de Vos W.M."/>
            <person name="Barrangou R."/>
            <person name="Klaenhammer T.R."/>
            <person name="Caufield P.W."/>
            <person name="Cui Y."/>
            <person name="Zhang H."/>
            <person name="O'Toole P.W."/>
        </authorList>
    </citation>
    <scope>NUCLEOTIDE SEQUENCE [LARGE SCALE GENOMIC DNA]</scope>
    <source>
        <strain evidence="8 9">DSM 20605</strain>
    </source>
</reference>
<dbReference type="PATRIC" id="fig|1133569.4.peg.1891"/>
<dbReference type="InterPro" id="IPR002528">
    <property type="entry name" value="MATE_fam"/>
</dbReference>
<keyword evidence="3" id="KW-1003">Cell membrane</keyword>
<dbReference type="OrthoDB" id="9811110at2"/>
<dbReference type="STRING" id="1133569.FD21_GL001746"/>
<comment type="subcellular location">
    <subcellularLocation>
        <location evidence="1">Cell membrane</location>
        <topology evidence="1">Multi-pass membrane protein</topology>
    </subcellularLocation>
</comment>
<feature type="transmembrane region" description="Helical" evidence="7">
    <location>
        <begin position="21"/>
        <end position="47"/>
    </location>
</feature>
<evidence type="ECO:0000256" key="1">
    <source>
        <dbReference type="ARBA" id="ARBA00004651"/>
    </source>
</evidence>
<feature type="transmembrane region" description="Helical" evidence="7">
    <location>
        <begin position="411"/>
        <end position="432"/>
    </location>
</feature>
<protein>
    <submittedName>
        <fullName evidence="8">Na+ driven multidrug efflux pump</fullName>
    </submittedName>
</protein>
<feature type="transmembrane region" description="Helical" evidence="7">
    <location>
        <begin position="129"/>
        <end position="146"/>
    </location>
</feature>
<dbReference type="RefSeq" id="WP_010581160.1">
    <property type="nucleotide sequence ID" value="NZ_AHYZ01000167.1"/>
</dbReference>
<feature type="transmembrane region" description="Helical" evidence="7">
    <location>
        <begin position="352"/>
        <end position="375"/>
    </location>
</feature>
<evidence type="ECO:0000256" key="2">
    <source>
        <dbReference type="ARBA" id="ARBA00022448"/>
    </source>
</evidence>
<evidence type="ECO:0000256" key="3">
    <source>
        <dbReference type="ARBA" id="ARBA00022475"/>
    </source>
</evidence>
<dbReference type="NCBIfam" id="TIGR00797">
    <property type="entry name" value="matE"/>
    <property type="match status" value="1"/>
</dbReference>
<feature type="transmembrane region" description="Helical" evidence="7">
    <location>
        <begin position="261"/>
        <end position="284"/>
    </location>
</feature>
<evidence type="ECO:0000256" key="7">
    <source>
        <dbReference type="SAM" id="Phobius"/>
    </source>
</evidence>
<dbReference type="EMBL" id="AYYX01000006">
    <property type="protein sequence ID" value="KRM89363.1"/>
    <property type="molecule type" value="Genomic_DNA"/>
</dbReference>
<evidence type="ECO:0000256" key="5">
    <source>
        <dbReference type="ARBA" id="ARBA00022989"/>
    </source>
</evidence>
<evidence type="ECO:0000313" key="9">
    <source>
        <dbReference type="Proteomes" id="UP000051576"/>
    </source>
</evidence>
<keyword evidence="4 7" id="KW-0812">Transmembrane</keyword>
<dbReference type="Pfam" id="PF01554">
    <property type="entry name" value="MatE"/>
    <property type="match status" value="2"/>
</dbReference>
<dbReference type="GO" id="GO:0005886">
    <property type="term" value="C:plasma membrane"/>
    <property type="evidence" value="ECO:0007669"/>
    <property type="project" value="UniProtKB-SubCell"/>
</dbReference>
<feature type="transmembrane region" description="Helical" evidence="7">
    <location>
        <begin position="158"/>
        <end position="181"/>
    </location>
</feature>
<dbReference type="InterPro" id="IPR051327">
    <property type="entry name" value="MATE_MepA_subfamily"/>
</dbReference>
<dbReference type="Proteomes" id="UP000051576">
    <property type="component" value="Unassembled WGS sequence"/>
</dbReference>
<keyword evidence="9" id="KW-1185">Reference proteome</keyword>
<dbReference type="eggNOG" id="COG0534">
    <property type="taxonomic scope" value="Bacteria"/>
</dbReference>
<dbReference type="AlphaFoldDB" id="A0A0R2CNF5"/>
<dbReference type="PANTHER" id="PTHR43823">
    <property type="entry name" value="SPORULATION PROTEIN YKVU"/>
    <property type="match status" value="1"/>
</dbReference>
<dbReference type="PANTHER" id="PTHR43823:SF3">
    <property type="entry name" value="MULTIDRUG EXPORT PROTEIN MEPA"/>
    <property type="match status" value="1"/>
</dbReference>
<dbReference type="GO" id="GO:0042910">
    <property type="term" value="F:xenobiotic transmembrane transporter activity"/>
    <property type="evidence" value="ECO:0007669"/>
    <property type="project" value="InterPro"/>
</dbReference>
<dbReference type="PIRSF" id="PIRSF006603">
    <property type="entry name" value="DinF"/>
    <property type="match status" value="1"/>
</dbReference>
<proteinExistence type="predicted"/>
<dbReference type="GO" id="GO:0015297">
    <property type="term" value="F:antiporter activity"/>
    <property type="evidence" value="ECO:0007669"/>
    <property type="project" value="InterPro"/>
</dbReference>
<accession>A0A0R2CNF5</accession>
<keyword evidence="2" id="KW-0813">Transport</keyword>
<feature type="transmembrane region" description="Helical" evidence="7">
    <location>
        <begin position="387"/>
        <end position="405"/>
    </location>
</feature>
<sequence length="438" mass="48367">MQQPSLLRESTGYILRNIAASLGISLYVIIDTLFIATAAGSMGLAALNIVLPVFNFISSIGLLLGIGGSTIYSMNKLRQPQKVASLYGQLLIFGVILGISFTLLCNLATRPLLLFLGANQQTLPLASSYLRIISLSTTFYIINYLSVNFVRNDGNPRLTMLATLSETSLVIILDYLFIFVFGWGMNGAAWATLFSPTSSLLILTRHRKFSGRQLQLILTWPRLTNLWQTAKLGFPSFLTEMSTGVSILVFNLVLGKLAGNYAIAAYGVIANTALVLLAFFNGVAMGIQPLMAREFGQRHWPQIKAILKEGIIICFLIACLGYLILLIFKYPIIALFDQSHQPRLITYAAAGIPLYFISTFFSGINLCLMIFLIAINQPKYSFFLSLNRGYLILLPMILLAGKLVGLQGVWLSLPLTELIVLLLGSLFVRNFWKNPPLN</sequence>
<evidence type="ECO:0000256" key="4">
    <source>
        <dbReference type="ARBA" id="ARBA00022692"/>
    </source>
</evidence>
<feature type="transmembrane region" description="Helical" evidence="7">
    <location>
        <begin position="53"/>
        <end position="74"/>
    </location>
</feature>
<feature type="transmembrane region" description="Helical" evidence="7">
    <location>
        <begin position="305"/>
        <end position="332"/>
    </location>
</feature>
<dbReference type="InterPro" id="IPR048279">
    <property type="entry name" value="MdtK-like"/>
</dbReference>
<keyword evidence="5 7" id="KW-1133">Transmembrane helix</keyword>
<feature type="transmembrane region" description="Helical" evidence="7">
    <location>
        <begin position="86"/>
        <end position="109"/>
    </location>
</feature>
<evidence type="ECO:0000313" key="8">
    <source>
        <dbReference type="EMBL" id="KRM89363.1"/>
    </source>
</evidence>
<organism evidence="8 9">
    <name type="scientific">Liquorilactobacillus vini DSM 20605</name>
    <dbReference type="NCBI Taxonomy" id="1133569"/>
    <lineage>
        <taxon>Bacteria</taxon>
        <taxon>Bacillati</taxon>
        <taxon>Bacillota</taxon>
        <taxon>Bacilli</taxon>
        <taxon>Lactobacillales</taxon>
        <taxon>Lactobacillaceae</taxon>
        <taxon>Liquorilactobacillus</taxon>
    </lineage>
</organism>
<evidence type="ECO:0000256" key="6">
    <source>
        <dbReference type="ARBA" id="ARBA00023136"/>
    </source>
</evidence>
<keyword evidence="6 7" id="KW-0472">Membrane</keyword>
<comment type="caution">
    <text evidence="8">The sequence shown here is derived from an EMBL/GenBank/DDBJ whole genome shotgun (WGS) entry which is preliminary data.</text>
</comment>